<protein>
    <submittedName>
        <fullName evidence="3">YdcF family protein</fullName>
    </submittedName>
</protein>
<evidence type="ECO:0000313" key="3">
    <source>
        <dbReference type="EMBL" id="POZ52781.1"/>
    </source>
</evidence>
<organism evidence="3 4">
    <name type="scientific">Methylovulum psychrotolerans</name>
    <dbReference type="NCBI Taxonomy" id="1704499"/>
    <lineage>
        <taxon>Bacteria</taxon>
        <taxon>Pseudomonadati</taxon>
        <taxon>Pseudomonadota</taxon>
        <taxon>Gammaproteobacteria</taxon>
        <taxon>Methylococcales</taxon>
        <taxon>Methylococcaceae</taxon>
        <taxon>Methylovulum</taxon>
    </lineage>
</organism>
<evidence type="ECO:0000313" key="4">
    <source>
        <dbReference type="Proteomes" id="UP000237423"/>
    </source>
</evidence>
<dbReference type="EMBL" id="PGFZ01000002">
    <property type="protein sequence ID" value="POZ52781.1"/>
    <property type="molecule type" value="Genomic_DNA"/>
</dbReference>
<gene>
    <name evidence="3" type="ORF">AADEFJLK_01388</name>
</gene>
<dbReference type="GO" id="GO:0000270">
    <property type="term" value="P:peptidoglycan metabolic process"/>
    <property type="evidence" value="ECO:0007669"/>
    <property type="project" value="TreeGrafter"/>
</dbReference>
<keyword evidence="1" id="KW-0472">Membrane</keyword>
<dbReference type="PANTHER" id="PTHR30336:SF4">
    <property type="entry name" value="ENVELOPE BIOGENESIS FACTOR ELYC"/>
    <property type="match status" value="1"/>
</dbReference>
<dbReference type="Pfam" id="PF02698">
    <property type="entry name" value="DUF218"/>
    <property type="match status" value="1"/>
</dbReference>
<sequence>MDITLVYLLKRLLLPPASLLLMAVAGLCLRHYRIGMPLTVLSLVLLTVLSLPLVSKGLADTVEIYPVLSADALKAFQPQAIVVLGGGSHWGMEYQQPETVNASTLLRLRYAAKLARATQLPVLVAGGRVFSESASEAHSMAAILQNEFNVPVAWQETTSHNTAENALYSRALLQAQGIDKILLVTQAYHTPRAIRAFTEAGFQVLAAPTAFIGHTVQASVLSYVPSAKAFEHSCLVLHELLGLLWYRLS</sequence>
<dbReference type="GO" id="GO:0005886">
    <property type="term" value="C:plasma membrane"/>
    <property type="evidence" value="ECO:0007669"/>
    <property type="project" value="TreeGrafter"/>
</dbReference>
<dbReference type="InterPro" id="IPR003848">
    <property type="entry name" value="DUF218"/>
</dbReference>
<accession>A0A2S5CPP0</accession>
<keyword evidence="1" id="KW-1133">Transmembrane helix</keyword>
<comment type="caution">
    <text evidence="3">The sequence shown here is derived from an EMBL/GenBank/DDBJ whole genome shotgun (WGS) entry which is preliminary data.</text>
</comment>
<evidence type="ECO:0000256" key="1">
    <source>
        <dbReference type="SAM" id="Phobius"/>
    </source>
</evidence>
<feature type="transmembrane region" description="Helical" evidence="1">
    <location>
        <begin position="12"/>
        <end position="29"/>
    </location>
</feature>
<reference evidence="3 4" key="1">
    <citation type="submission" date="2017-11" db="EMBL/GenBank/DDBJ databases">
        <title>Draft Genome Sequence of Methylobacter psychrotolerans Sph1T, an Obligate Methanotroph from Low-Temperature Environments.</title>
        <authorList>
            <person name="Oshkin I.Y."/>
            <person name="Miroshnikov K."/>
            <person name="Belova S.E."/>
            <person name="Korzhenkov A."/>
            <person name="Toshchakov S.V."/>
            <person name="Dedysh S.N."/>
        </authorList>
    </citation>
    <scope>NUCLEOTIDE SEQUENCE [LARGE SCALE GENOMIC DNA]</scope>
    <source>
        <strain evidence="3 4">Sph1</strain>
    </source>
</reference>
<name>A0A2S5CPP0_9GAMM</name>
<dbReference type="RefSeq" id="WP_103973757.1">
    <property type="nucleotide sequence ID" value="NZ_PGFZ01000002.1"/>
</dbReference>
<dbReference type="InterPro" id="IPR051599">
    <property type="entry name" value="Cell_Envelope_Assoc"/>
</dbReference>
<proteinExistence type="predicted"/>
<dbReference type="Gene3D" id="3.40.50.620">
    <property type="entry name" value="HUPs"/>
    <property type="match status" value="1"/>
</dbReference>
<dbReference type="Proteomes" id="UP000237423">
    <property type="component" value="Unassembled WGS sequence"/>
</dbReference>
<evidence type="ECO:0000259" key="2">
    <source>
        <dbReference type="Pfam" id="PF02698"/>
    </source>
</evidence>
<keyword evidence="1" id="KW-0812">Transmembrane</keyword>
<dbReference type="InterPro" id="IPR014729">
    <property type="entry name" value="Rossmann-like_a/b/a_fold"/>
</dbReference>
<dbReference type="CDD" id="cd06259">
    <property type="entry name" value="YdcF-like"/>
    <property type="match status" value="1"/>
</dbReference>
<feature type="transmembrane region" description="Helical" evidence="1">
    <location>
        <begin position="36"/>
        <end position="54"/>
    </location>
</feature>
<dbReference type="PANTHER" id="PTHR30336">
    <property type="entry name" value="INNER MEMBRANE PROTEIN, PROBABLE PERMEASE"/>
    <property type="match status" value="1"/>
</dbReference>
<dbReference type="GO" id="GO:0043164">
    <property type="term" value="P:Gram-negative-bacterium-type cell wall biogenesis"/>
    <property type="evidence" value="ECO:0007669"/>
    <property type="project" value="TreeGrafter"/>
</dbReference>
<feature type="domain" description="DUF218" evidence="2">
    <location>
        <begin position="79"/>
        <end position="242"/>
    </location>
</feature>
<dbReference type="AlphaFoldDB" id="A0A2S5CPP0"/>